<dbReference type="InterPro" id="IPR000286">
    <property type="entry name" value="HDACs"/>
</dbReference>
<dbReference type="Gene3D" id="3.40.800.20">
    <property type="entry name" value="Histone deacetylase domain"/>
    <property type="match status" value="1"/>
</dbReference>
<accession>A0A8H3EUW2</accession>
<dbReference type="GO" id="GO:0010468">
    <property type="term" value="P:regulation of gene expression"/>
    <property type="evidence" value="ECO:0007669"/>
    <property type="project" value="UniProtKB-ARBA"/>
</dbReference>
<name>A0A8H3EUW2_9LECA</name>
<feature type="region of interest" description="Disordered" evidence="1">
    <location>
        <begin position="1020"/>
        <end position="1275"/>
    </location>
</feature>
<dbReference type="FunFam" id="3.40.800.20:FF:000011">
    <property type="entry name" value="Histone deacetylase HOS3"/>
    <property type="match status" value="1"/>
</dbReference>
<comment type="caution">
    <text evidence="3">The sequence shown here is derived from an EMBL/GenBank/DDBJ whole genome shotgun (WGS) entry which is preliminary data.</text>
</comment>
<dbReference type="SUPFAM" id="SSF52768">
    <property type="entry name" value="Arginase/deacetylase"/>
    <property type="match status" value="1"/>
</dbReference>
<feature type="region of interest" description="Disordered" evidence="1">
    <location>
        <begin position="673"/>
        <end position="736"/>
    </location>
</feature>
<feature type="compositionally biased region" description="Basic and acidic residues" evidence="1">
    <location>
        <begin position="811"/>
        <end position="823"/>
    </location>
</feature>
<dbReference type="PANTHER" id="PTHR47558">
    <property type="entry name" value="HISTONE DEACETYLASE HOS3"/>
    <property type="match status" value="1"/>
</dbReference>
<dbReference type="InterPro" id="IPR053244">
    <property type="entry name" value="HDAC_HD_type_1"/>
</dbReference>
<feature type="compositionally biased region" description="Polar residues" evidence="1">
    <location>
        <begin position="1028"/>
        <end position="1039"/>
    </location>
</feature>
<feature type="compositionally biased region" description="Low complexity" evidence="1">
    <location>
        <begin position="870"/>
        <end position="881"/>
    </location>
</feature>
<dbReference type="InterPro" id="IPR023696">
    <property type="entry name" value="Ureohydrolase_dom_sf"/>
</dbReference>
<evidence type="ECO:0000313" key="3">
    <source>
        <dbReference type="EMBL" id="CAF9913931.1"/>
    </source>
</evidence>
<evidence type="ECO:0000259" key="2">
    <source>
        <dbReference type="Pfam" id="PF00850"/>
    </source>
</evidence>
<feature type="compositionally biased region" description="Polar residues" evidence="1">
    <location>
        <begin position="105"/>
        <end position="114"/>
    </location>
</feature>
<dbReference type="GO" id="GO:0005634">
    <property type="term" value="C:nucleus"/>
    <property type="evidence" value="ECO:0007669"/>
    <property type="project" value="TreeGrafter"/>
</dbReference>
<feature type="region of interest" description="Disordered" evidence="1">
    <location>
        <begin position="977"/>
        <end position="1004"/>
    </location>
</feature>
<reference evidence="3" key="1">
    <citation type="submission" date="2021-03" db="EMBL/GenBank/DDBJ databases">
        <authorList>
            <person name="Tagirdzhanova G."/>
        </authorList>
    </citation>
    <scope>NUCLEOTIDE SEQUENCE</scope>
</reference>
<feature type="domain" description="Histone deacetylase" evidence="2">
    <location>
        <begin position="263"/>
        <end position="603"/>
    </location>
</feature>
<dbReference type="InterPro" id="IPR023801">
    <property type="entry name" value="His_deacetylse_dom"/>
</dbReference>
<dbReference type="GO" id="GO:0004407">
    <property type="term" value="F:histone deacetylase activity"/>
    <property type="evidence" value="ECO:0007669"/>
    <property type="project" value="TreeGrafter"/>
</dbReference>
<dbReference type="OrthoDB" id="5232919at2759"/>
<protein>
    <recommendedName>
        <fullName evidence="2">Histone deacetylase domain-containing protein</fullName>
    </recommendedName>
</protein>
<feature type="region of interest" description="Disordered" evidence="1">
    <location>
        <begin position="1"/>
        <end position="153"/>
    </location>
</feature>
<dbReference type="AlphaFoldDB" id="A0A8H3EUW2"/>
<feature type="region of interest" description="Disordered" evidence="1">
    <location>
        <begin position="748"/>
        <end position="915"/>
    </location>
</feature>
<dbReference type="Proteomes" id="UP000664521">
    <property type="component" value="Unassembled WGS sequence"/>
</dbReference>
<dbReference type="PANTHER" id="PTHR47558:SF1">
    <property type="entry name" value="HISTONE DEACETYLASE HOS3"/>
    <property type="match status" value="1"/>
</dbReference>
<dbReference type="EMBL" id="CAJPDS010000013">
    <property type="protein sequence ID" value="CAF9913931.1"/>
    <property type="molecule type" value="Genomic_DNA"/>
</dbReference>
<feature type="compositionally biased region" description="Polar residues" evidence="1">
    <location>
        <begin position="1199"/>
        <end position="1209"/>
    </location>
</feature>
<gene>
    <name evidence="3" type="ORF">HETSPECPRED_001698</name>
</gene>
<keyword evidence="4" id="KW-1185">Reference proteome</keyword>
<evidence type="ECO:0000256" key="1">
    <source>
        <dbReference type="SAM" id="MobiDB-lite"/>
    </source>
</evidence>
<feature type="compositionally biased region" description="Polar residues" evidence="1">
    <location>
        <begin position="14"/>
        <end position="26"/>
    </location>
</feature>
<dbReference type="Pfam" id="PF00850">
    <property type="entry name" value="Hist_deacetyl"/>
    <property type="match status" value="1"/>
</dbReference>
<dbReference type="InterPro" id="IPR037138">
    <property type="entry name" value="His_deacetylse_dom_sf"/>
</dbReference>
<evidence type="ECO:0000313" key="4">
    <source>
        <dbReference type="Proteomes" id="UP000664521"/>
    </source>
</evidence>
<feature type="compositionally biased region" description="Polar residues" evidence="1">
    <location>
        <begin position="708"/>
        <end position="725"/>
    </location>
</feature>
<sequence length="1275" mass="137987">MDGQHAAIREHSRLSQTSESTNNYGTVRSDLPTDDATRLSLSAAAATALPPSSPIPLPLRQSADGLSLSPGLPPLQKSPLRRTPSSSSFSNSEPSKTPTMHKRPSLSSLHSAGGSTPPRSPAIRRTSSNFPSPSHSLTAPRSDLPTPAEEPPQPIMTAASVARDCLEKELDLYHSESSHMTDSKTVVILHDNCYGHRYSRPRTSRAGLATIVERPERIHATILGLAAAYVRLGGRHSEGHSPLSPKKQASLRTKAPFRIQKTARTLPLTSQAATSIHGAKWMSELSSMCDAAESKLALNGKELTRPALSEQINGNVKSEKQKLHEGDLYLCSESLSALEGALGGVCEGVDAVFNESHTKRAFVCIRPPGHHCSADYPSGFCWLNNVHVGISHAALTHGLTHAAIIDFDLHHGDGSQSITWAHNCRVTSMPKNTPMSKKTAIGYFSLHDINSYPCEMGDEDKVRNASMCIENAHGQTIWNVHLQPWKTEADFWALYESRYLVVLEKARTFLRSHTARLQQSPMHPQPKAAIFLSAGFDASEWESPGMQRHQVNVPTDFYARFTQDVVRLAEEEGLGVDGRVISVLEGGYSDRALMSGVLSHLSGLTSMDRYSHRKSGSSGLGQDMARRLGSLNLNDDLERHVEESCRPPLEAFDSKWWALQCLEEVENLVNPPTVPQISKKQRSAVPPTYSSTTQSYSAKIVSPPPNRRSLSGTASSYVSTQSQHSKIPEQPPPPVGWAVAAHELSKLLIPTNRQTKSCKPEDLNAEATRARRDRQSTIGLPVEPPATDGKRMQLRERRTKVPKYASEDEEDRPKSRSDRRKTIADPAMLAHETGPVPDLPTAMDPIKPLRPKSRRLSMASSAGSVNGDRSASSSLGSTILSDPPKEPLVVKKTRIPSEAPNAPPKPKVVRKAPPVPRVPSAYSATANSVTNPIGSDHVVLADNDDLKNKDVDSIAMGMKKMNIKLNLPPKEVQEAREAKAKPAARGRPKSTVPKKTEMTAKAKKPVKAEIPFVVPQQPEIAAPPIISDPNSFPTGTQRPLMQGLPRIQSQVGPTSAIADKAQEGLSSEPRPETNALHEINVQPLAKSSVQDPPQTPPTNGIPIAFAAPANPTIPAQVSPIASTTPDHAPPIIEASTAEYPPSYRDQKSPPKSPAKTSRPELHPDLVAPGLPPLSTPKRTKQDLPVFTATSPILFGKPNHQPSTIDQTITPKVATKPLPEPTPSAQLTGSDERTSDNGAVLAPDHSTGGTTGVPVKEEAVETSIWDVPDTPQVRKR</sequence>
<feature type="compositionally biased region" description="Polar residues" evidence="1">
    <location>
        <begin position="125"/>
        <end position="139"/>
    </location>
</feature>
<proteinExistence type="predicted"/>
<feature type="compositionally biased region" description="Low complexity" evidence="1">
    <location>
        <begin position="39"/>
        <end position="50"/>
    </location>
</feature>
<feature type="compositionally biased region" description="Polar residues" evidence="1">
    <location>
        <begin position="858"/>
        <end position="869"/>
    </location>
</feature>
<dbReference type="PRINTS" id="PR01270">
    <property type="entry name" value="HDASUPER"/>
</dbReference>
<feature type="compositionally biased region" description="Low complexity" evidence="1">
    <location>
        <begin position="66"/>
        <end position="98"/>
    </location>
</feature>
<feature type="compositionally biased region" description="Basic and acidic residues" evidence="1">
    <location>
        <begin position="758"/>
        <end position="775"/>
    </location>
</feature>
<dbReference type="CDD" id="cd09998">
    <property type="entry name" value="HDAC_Hos3"/>
    <property type="match status" value="1"/>
</dbReference>
<feature type="compositionally biased region" description="Polar residues" evidence="1">
    <location>
        <begin position="1113"/>
        <end position="1125"/>
    </location>
</feature>
<organism evidence="3 4">
    <name type="scientific">Heterodermia speciosa</name>
    <dbReference type="NCBI Taxonomy" id="116794"/>
    <lineage>
        <taxon>Eukaryota</taxon>
        <taxon>Fungi</taxon>
        <taxon>Dikarya</taxon>
        <taxon>Ascomycota</taxon>
        <taxon>Pezizomycotina</taxon>
        <taxon>Lecanoromycetes</taxon>
        <taxon>OSLEUM clade</taxon>
        <taxon>Lecanoromycetidae</taxon>
        <taxon>Caliciales</taxon>
        <taxon>Physciaceae</taxon>
        <taxon>Heterodermia</taxon>
    </lineage>
</organism>
<feature type="compositionally biased region" description="Low complexity" evidence="1">
    <location>
        <begin position="688"/>
        <end position="697"/>
    </location>
</feature>